<dbReference type="InterPro" id="IPR004919">
    <property type="entry name" value="GmrSD_N"/>
</dbReference>
<keyword evidence="3" id="KW-1185">Reference proteome</keyword>
<sequence length="358" mass="41404">MTMLPLFLRTKEEVEAAEAQIAEKTKRIDYFITEYTIEHLAQKVHENEYTIPGYQREYTWDSERKWRFIESLLINLPVPFIFFFENPVDGKLEIVDGSQRLRTLAEFVYGDLALGELDKLSASSGFMFRDFSEARRRKFLNRSIRGIVLNEHADDEARFDLFDRINTGSLTANPAEVRRGALPGLFTDLVIELAKDPLFVNLTPVPEKQVKTREREELVTRFFAYGDGLEDYADEVTPFLFLYTKQMNDMFSSNEDLIIQYEHRFHEMTGFVRDYFPYGFRKSPNGRASPRARFESIAIGTSLALRERPGLTPNRQQIAAWIASEEFAGVTGSDGANGINRLKARLSFVRDRLLENSR</sequence>
<comment type="caution">
    <text evidence="2">The sequence shown here is derived from an EMBL/GenBank/DDBJ whole genome shotgun (WGS) entry which is preliminary data.</text>
</comment>
<dbReference type="PANTHER" id="PTHR39639:SF1">
    <property type="entry name" value="DUF262 DOMAIN-CONTAINING PROTEIN"/>
    <property type="match status" value="1"/>
</dbReference>
<dbReference type="Proteomes" id="UP001401887">
    <property type="component" value="Unassembled WGS sequence"/>
</dbReference>
<protein>
    <recommendedName>
        <fullName evidence="1">GmrSD restriction endonucleases N-terminal domain-containing protein</fullName>
    </recommendedName>
</protein>
<evidence type="ECO:0000313" key="2">
    <source>
        <dbReference type="EMBL" id="GAA5514909.1"/>
    </source>
</evidence>
<name>A0ABP9WC48_9DEIO</name>
<dbReference type="PANTHER" id="PTHR39639">
    <property type="entry name" value="CHROMOSOME 16, WHOLE GENOME SHOTGUN SEQUENCE"/>
    <property type="match status" value="1"/>
</dbReference>
<organism evidence="2 3">
    <name type="scientific">Deinococcus carri</name>
    <dbReference type="NCBI Taxonomy" id="1211323"/>
    <lineage>
        <taxon>Bacteria</taxon>
        <taxon>Thermotogati</taxon>
        <taxon>Deinococcota</taxon>
        <taxon>Deinococci</taxon>
        <taxon>Deinococcales</taxon>
        <taxon>Deinococcaceae</taxon>
        <taxon>Deinococcus</taxon>
    </lineage>
</organism>
<dbReference type="EMBL" id="BAABRP010000027">
    <property type="protein sequence ID" value="GAA5514909.1"/>
    <property type="molecule type" value="Genomic_DNA"/>
</dbReference>
<proteinExistence type="predicted"/>
<reference evidence="2 3" key="1">
    <citation type="submission" date="2024-02" db="EMBL/GenBank/DDBJ databases">
        <title>Deinococcus carri NBRC 110142.</title>
        <authorList>
            <person name="Ichikawa N."/>
            <person name="Katano-Makiyama Y."/>
            <person name="Hidaka K."/>
        </authorList>
    </citation>
    <scope>NUCLEOTIDE SEQUENCE [LARGE SCALE GENOMIC DNA]</scope>
    <source>
        <strain evidence="2 3">NBRC 110142</strain>
    </source>
</reference>
<accession>A0ABP9WC48</accession>
<dbReference type="Pfam" id="PF03235">
    <property type="entry name" value="GmrSD_N"/>
    <property type="match status" value="1"/>
</dbReference>
<evidence type="ECO:0000313" key="3">
    <source>
        <dbReference type="Proteomes" id="UP001401887"/>
    </source>
</evidence>
<dbReference type="RefSeq" id="WP_345468178.1">
    <property type="nucleotide sequence ID" value="NZ_BAABRP010000027.1"/>
</dbReference>
<evidence type="ECO:0000259" key="1">
    <source>
        <dbReference type="Pfam" id="PF03235"/>
    </source>
</evidence>
<gene>
    <name evidence="2" type="ORF">Dcar01_03673</name>
</gene>
<feature type="domain" description="GmrSD restriction endonucleases N-terminal" evidence="1">
    <location>
        <begin position="38"/>
        <end position="180"/>
    </location>
</feature>